<evidence type="ECO:0000313" key="10">
    <source>
        <dbReference type="EMBL" id="BAP10797.1"/>
    </source>
</evidence>
<keyword evidence="5 9" id="KW-0812">Transmembrane</keyword>
<dbReference type="EMBL" id="AB905199">
    <property type="protein sequence ID" value="BAP10797.1"/>
    <property type="molecule type" value="Genomic_DNA"/>
</dbReference>
<evidence type="ECO:0000256" key="3">
    <source>
        <dbReference type="ARBA" id="ARBA00021007"/>
    </source>
</evidence>
<comment type="subcellular location">
    <subcellularLocation>
        <location evidence="1">Membrane</location>
    </subcellularLocation>
    <subcellularLocation>
        <location evidence="9">Mitochondrion membrane</location>
        <topology evidence="9">Multi-pass membrane protein</topology>
    </subcellularLocation>
</comment>
<accession>A0A068PRY2</accession>
<feature type="transmembrane region" description="Helical" evidence="9">
    <location>
        <begin position="6"/>
        <end position="30"/>
    </location>
</feature>
<dbReference type="GO" id="GO:0008137">
    <property type="term" value="F:NADH dehydrogenase (ubiquinone) activity"/>
    <property type="evidence" value="ECO:0007669"/>
    <property type="project" value="UniProtKB-UniRule"/>
</dbReference>
<evidence type="ECO:0000256" key="9">
    <source>
        <dbReference type="RuleBase" id="RU003640"/>
    </source>
</evidence>
<keyword evidence="9 10" id="KW-0496">Mitochondrion</keyword>
<dbReference type="AlphaFoldDB" id="A0A068PRY2"/>
<comment type="function">
    <text evidence="9">Core subunit of the mitochondrial membrane respiratory chain NADH dehydrogenase (Complex I) which catalyzes electron transfer from NADH through the respiratory chain, using ubiquinone as an electron acceptor. Essential for the catalytic activity of complex I.</text>
</comment>
<dbReference type="GO" id="GO:0031966">
    <property type="term" value="C:mitochondrial membrane"/>
    <property type="evidence" value="ECO:0007669"/>
    <property type="project" value="UniProtKB-SubCell"/>
</dbReference>
<name>A0A068PRY2_9CEST</name>
<sequence>MVLLIFDVILFLGLCYIIYFFCSSLLNKVVGVDSSWGSSYECGFFSSVLSLDCFSFTYFSLLIIFVIFDLEVSLLLNMPTQGLLFYNFSYYYIFLILLVVSFLSELFNGYISWMY</sequence>
<evidence type="ECO:0000256" key="5">
    <source>
        <dbReference type="ARBA" id="ARBA00022692"/>
    </source>
</evidence>
<keyword evidence="9" id="KW-0520">NAD</keyword>
<feature type="transmembrane region" description="Helical" evidence="9">
    <location>
        <begin position="88"/>
        <end position="111"/>
    </location>
</feature>
<comment type="catalytic activity">
    <reaction evidence="8 9">
        <text>a ubiquinone + NADH + 5 H(+)(in) = a ubiquinol + NAD(+) + 4 H(+)(out)</text>
        <dbReference type="Rhea" id="RHEA:29091"/>
        <dbReference type="Rhea" id="RHEA-COMP:9565"/>
        <dbReference type="Rhea" id="RHEA-COMP:9566"/>
        <dbReference type="ChEBI" id="CHEBI:15378"/>
        <dbReference type="ChEBI" id="CHEBI:16389"/>
        <dbReference type="ChEBI" id="CHEBI:17976"/>
        <dbReference type="ChEBI" id="CHEBI:57540"/>
        <dbReference type="ChEBI" id="CHEBI:57945"/>
        <dbReference type="EC" id="7.1.1.2"/>
    </reaction>
</comment>
<evidence type="ECO:0000256" key="1">
    <source>
        <dbReference type="ARBA" id="ARBA00004370"/>
    </source>
</evidence>
<dbReference type="Gene3D" id="1.20.58.1610">
    <property type="entry name" value="NADH:ubiquinone/plastoquinone oxidoreductase, chain 3"/>
    <property type="match status" value="1"/>
</dbReference>
<feature type="transmembrane region" description="Helical" evidence="9">
    <location>
        <begin position="42"/>
        <end position="68"/>
    </location>
</feature>
<keyword evidence="4 9" id="KW-0813">Transport</keyword>
<dbReference type="Pfam" id="PF00507">
    <property type="entry name" value="Oxidored_q4"/>
    <property type="match status" value="1"/>
</dbReference>
<dbReference type="InterPro" id="IPR038430">
    <property type="entry name" value="NDAH_ubi_oxred_su3_sf"/>
</dbReference>
<reference evidence="10" key="1">
    <citation type="journal article" date="2014" name="Int. J. Parasitol.">
        <title>Phylogenetic characterisation of Taenia tapeworms in spotted hyenas and reconsideration of the "Out of Africa" hypothesis of Taenia in humans.</title>
        <authorList>
            <person name="Terefe Y."/>
            <person name="Hailemariam Z."/>
            <person name="Menkir S."/>
            <person name="Nakao M."/>
            <person name="Lavikainen A."/>
            <person name="Haukisalmi V."/>
            <person name="Iwaki T."/>
            <person name="Okamoto M."/>
            <person name="Ito A."/>
        </authorList>
    </citation>
    <scope>NUCLEOTIDE SEQUENCE</scope>
    <source>
        <strain evidence="10">33-2</strain>
    </source>
</reference>
<gene>
    <name evidence="10" type="primary">nad3</name>
</gene>
<evidence type="ECO:0000256" key="6">
    <source>
        <dbReference type="ARBA" id="ARBA00022989"/>
    </source>
</evidence>
<evidence type="ECO:0000256" key="2">
    <source>
        <dbReference type="ARBA" id="ARBA00008472"/>
    </source>
</evidence>
<keyword evidence="9" id="KW-0830">Ubiquinone</keyword>
<keyword evidence="9" id="KW-0249">Electron transport</keyword>
<keyword evidence="9" id="KW-1278">Translocase</keyword>
<evidence type="ECO:0000256" key="7">
    <source>
        <dbReference type="ARBA" id="ARBA00023136"/>
    </source>
</evidence>
<comment type="similarity">
    <text evidence="2 9">Belongs to the complex I subunit 3 family.</text>
</comment>
<dbReference type="InterPro" id="IPR000440">
    <property type="entry name" value="NADH_UbQ/plastoQ_OxRdtase_su3"/>
</dbReference>
<keyword evidence="9" id="KW-0679">Respiratory chain</keyword>
<dbReference type="EC" id="7.1.1.2" evidence="9"/>
<protein>
    <recommendedName>
        <fullName evidence="3 9">NADH-ubiquinone oxidoreductase chain 3</fullName>
        <ecNumber evidence="9">7.1.1.2</ecNumber>
    </recommendedName>
</protein>
<geneLocation type="mitochondrion" evidence="10"/>
<organism evidence="10">
    <name type="scientific">Taenia arctos</name>
    <dbReference type="NCBI Taxonomy" id="749910"/>
    <lineage>
        <taxon>Eukaryota</taxon>
        <taxon>Metazoa</taxon>
        <taxon>Spiralia</taxon>
        <taxon>Lophotrochozoa</taxon>
        <taxon>Platyhelminthes</taxon>
        <taxon>Cestoda</taxon>
        <taxon>Eucestoda</taxon>
        <taxon>Cyclophyllidea</taxon>
        <taxon>Taeniidae</taxon>
        <taxon>Taenia</taxon>
    </lineage>
</organism>
<proteinExistence type="inferred from homology"/>
<keyword evidence="7 9" id="KW-0472">Membrane</keyword>
<evidence type="ECO:0000256" key="8">
    <source>
        <dbReference type="ARBA" id="ARBA00049551"/>
    </source>
</evidence>
<evidence type="ECO:0000256" key="4">
    <source>
        <dbReference type="ARBA" id="ARBA00022448"/>
    </source>
</evidence>
<keyword evidence="6 9" id="KW-1133">Transmembrane helix</keyword>